<proteinExistence type="inferred from homology"/>
<organism evidence="9 10">
    <name type="scientific">Halanaerobium saccharolyticum</name>
    <dbReference type="NCBI Taxonomy" id="43595"/>
    <lineage>
        <taxon>Bacteria</taxon>
        <taxon>Bacillati</taxon>
        <taxon>Bacillota</taxon>
        <taxon>Clostridia</taxon>
        <taxon>Halanaerobiales</taxon>
        <taxon>Halanaerobiaceae</taxon>
        <taxon>Halanaerobium</taxon>
    </lineage>
</organism>
<dbReference type="InterPro" id="IPR035906">
    <property type="entry name" value="MetI-like_sf"/>
</dbReference>
<evidence type="ECO:0000256" key="6">
    <source>
        <dbReference type="ARBA" id="ARBA00023136"/>
    </source>
</evidence>
<dbReference type="RefSeq" id="WP_133513948.1">
    <property type="nucleotide sequence ID" value="NZ_SNWX01000002.1"/>
</dbReference>
<comment type="similarity">
    <text evidence="7">Belongs to the binding-protein-dependent transport system permease family.</text>
</comment>
<accession>A0A4R6M102</accession>
<evidence type="ECO:0000256" key="7">
    <source>
        <dbReference type="RuleBase" id="RU363032"/>
    </source>
</evidence>
<evidence type="ECO:0000313" key="10">
    <source>
        <dbReference type="Proteomes" id="UP000295064"/>
    </source>
</evidence>
<feature type="transmembrane region" description="Helical" evidence="7">
    <location>
        <begin position="209"/>
        <end position="230"/>
    </location>
</feature>
<dbReference type="OrthoDB" id="9804353at2"/>
<dbReference type="Gene3D" id="1.10.3720.10">
    <property type="entry name" value="MetI-like"/>
    <property type="match status" value="1"/>
</dbReference>
<comment type="subcellular location">
    <subcellularLocation>
        <location evidence="1 7">Cell membrane</location>
        <topology evidence="1 7">Multi-pass membrane protein</topology>
    </subcellularLocation>
</comment>
<evidence type="ECO:0000313" key="9">
    <source>
        <dbReference type="EMBL" id="TDO94871.1"/>
    </source>
</evidence>
<dbReference type="AlphaFoldDB" id="A0A4R6M102"/>
<protein>
    <submittedName>
        <fullName evidence="9">NitT/TauT family transport system permease protein</fullName>
    </submittedName>
</protein>
<sequence>MKKQKFDSLYALLLIVAVWYLLYFSIDSAIISSPTAVIKVFTANFGREILPHLLMSFYRITAAVAISLILGVSIGLLTGMHPKIDRYLAPLIYLLYPIPKIAFLPVFMLLFGLGDLSKIILLIVIVIFQIIVTTRDGVRSIDSKYFASARSLGMDRLDIYRHLVLPAVFPGILTALRITIGTSIAVLFFAENFAVRYGIGYYIMNSWSMVNYLKMYSGIIAVSLLGYFLFKGIDLLEDKFCSWQKLSDKKA</sequence>
<keyword evidence="6 7" id="KW-0472">Membrane</keyword>
<dbReference type="PANTHER" id="PTHR30151:SF0">
    <property type="entry name" value="ABC TRANSPORTER PERMEASE PROTEIN MJ0413-RELATED"/>
    <property type="match status" value="1"/>
</dbReference>
<feature type="transmembrane region" description="Helical" evidence="7">
    <location>
        <begin position="159"/>
        <end position="189"/>
    </location>
</feature>
<name>A0A4R6M102_9FIRM</name>
<feature type="domain" description="ABC transmembrane type-1" evidence="8">
    <location>
        <begin position="53"/>
        <end position="237"/>
    </location>
</feature>
<feature type="transmembrane region" description="Helical" evidence="7">
    <location>
        <begin position="57"/>
        <end position="79"/>
    </location>
</feature>
<dbReference type="PANTHER" id="PTHR30151">
    <property type="entry name" value="ALKANE SULFONATE ABC TRANSPORTER-RELATED, MEMBRANE SUBUNIT"/>
    <property type="match status" value="1"/>
</dbReference>
<dbReference type="SUPFAM" id="SSF161098">
    <property type="entry name" value="MetI-like"/>
    <property type="match status" value="1"/>
</dbReference>
<dbReference type="GO" id="GO:0055085">
    <property type="term" value="P:transmembrane transport"/>
    <property type="evidence" value="ECO:0007669"/>
    <property type="project" value="InterPro"/>
</dbReference>
<dbReference type="InterPro" id="IPR000515">
    <property type="entry name" value="MetI-like"/>
</dbReference>
<evidence type="ECO:0000256" key="1">
    <source>
        <dbReference type="ARBA" id="ARBA00004651"/>
    </source>
</evidence>
<dbReference type="Proteomes" id="UP000295064">
    <property type="component" value="Unassembled WGS sequence"/>
</dbReference>
<evidence type="ECO:0000259" key="8">
    <source>
        <dbReference type="PROSITE" id="PS50928"/>
    </source>
</evidence>
<keyword evidence="2 7" id="KW-0813">Transport</keyword>
<feature type="transmembrane region" description="Helical" evidence="7">
    <location>
        <begin position="9"/>
        <end position="26"/>
    </location>
</feature>
<evidence type="ECO:0000256" key="4">
    <source>
        <dbReference type="ARBA" id="ARBA00022692"/>
    </source>
</evidence>
<keyword evidence="5 7" id="KW-1133">Transmembrane helix</keyword>
<keyword evidence="4 7" id="KW-0812">Transmembrane</keyword>
<dbReference type="CDD" id="cd06261">
    <property type="entry name" value="TM_PBP2"/>
    <property type="match status" value="1"/>
</dbReference>
<dbReference type="Pfam" id="PF00528">
    <property type="entry name" value="BPD_transp_1"/>
    <property type="match status" value="1"/>
</dbReference>
<feature type="transmembrane region" description="Helical" evidence="7">
    <location>
        <begin position="91"/>
        <end position="113"/>
    </location>
</feature>
<keyword evidence="3" id="KW-1003">Cell membrane</keyword>
<evidence type="ECO:0000256" key="2">
    <source>
        <dbReference type="ARBA" id="ARBA00022448"/>
    </source>
</evidence>
<evidence type="ECO:0000256" key="5">
    <source>
        <dbReference type="ARBA" id="ARBA00022989"/>
    </source>
</evidence>
<comment type="caution">
    <text evidence="9">The sequence shown here is derived from an EMBL/GenBank/DDBJ whole genome shotgun (WGS) entry which is preliminary data.</text>
</comment>
<dbReference type="EMBL" id="SNWX01000002">
    <property type="protein sequence ID" value="TDO94871.1"/>
    <property type="molecule type" value="Genomic_DNA"/>
</dbReference>
<reference evidence="9 10" key="1">
    <citation type="submission" date="2019-03" db="EMBL/GenBank/DDBJ databases">
        <title>Subsurface microbial communities from deep shales in Ohio and West Virginia, USA.</title>
        <authorList>
            <person name="Wrighton K."/>
        </authorList>
    </citation>
    <scope>NUCLEOTIDE SEQUENCE [LARGE SCALE GENOMIC DNA]</scope>
    <source>
        <strain evidence="9 10">MA284_T2</strain>
    </source>
</reference>
<gene>
    <name evidence="9" type="ORF">DFR79_102250</name>
</gene>
<evidence type="ECO:0000256" key="3">
    <source>
        <dbReference type="ARBA" id="ARBA00022475"/>
    </source>
</evidence>
<feature type="transmembrane region" description="Helical" evidence="7">
    <location>
        <begin position="119"/>
        <end position="138"/>
    </location>
</feature>
<dbReference type="PROSITE" id="PS50928">
    <property type="entry name" value="ABC_TM1"/>
    <property type="match status" value="1"/>
</dbReference>
<dbReference type="GO" id="GO:0005886">
    <property type="term" value="C:plasma membrane"/>
    <property type="evidence" value="ECO:0007669"/>
    <property type="project" value="UniProtKB-SubCell"/>
</dbReference>